<dbReference type="GO" id="GO:0043165">
    <property type="term" value="P:Gram-negative-bacterium-type cell outer membrane assembly"/>
    <property type="evidence" value="ECO:0007669"/>
    <property type="project" value="InterPro"/>
</dbReference>
<name>A0A1I7MZZ7_9BACT</name>
<feature type="chain" id="PRO_5011694317" evidence="1">
    <location>
        <begin position="29"/>
        <end position="169"/>
    </location>
</feature>
<dbReference type="OrthoDB" id="9790776at2"/>
<dbReference type="EMBL" id="FPCJ01000001">
    <property type="protein sequence ID" value="SFV27981.1"/>
    <property type="molecule type" value="Genomic_DNA"/>
</dbReference>
<dbReference type="Proteomes" id="UP000199537">
    <property type="component" value="Unassembled WGS sequence"/>
</dbReference>
<evidence type="ECO:0000313" key="3">
    <source>
        <dbReference type="Proteomes" id="UP000199537"/>
    </source>
</evidence>
<dbReference type="PROSITE" id="PS51257">
    <property type="entry name" value="PROKAR_LIPOPROTEIN"/>
    <property type="match status" value="1"/>
</dbReference>
<reference evidence="3" key="1">
    <citation type="submission" date="2016-10" db="EMBL/GenBank/DDBJ databases">
        <authorList>
            <person name="Varghese N."/>
            <person name="Submissions S."/>
        </authorList>
    </citation>
    <scope>NUCLEOTIDE SEQUENCE [LARGE SCALE GENOMIC DNA]</scope>
    <source>
        <strain evidence="3">DSM 14807</strain>
    </source>
</reference>
<dbReference type="RefSeq" id="WP_092456552.1">
    <property type="nucleotide sequence ID" value="NZ_FPCJ01000001.1"/>
</dbReference>
<dbReference type="GO" id="GO:0019867">
    <property type="term" value="C:outer membrane"/>
    <property type="evidence" value="ECO:0007669"/>
    <property type="project" value="InterPro"/>
</dbReference>
<accession>A0A1I7MZZ7</accession>
<keyword evidence="3" id="KW-1185">Reference proteome</keyword>
<sequence>MNKTLLYAIGLCMAAALCGCGIYSFTGASVDPNAHTINVHFFENRAPIVNPTLAQKFTEALRNKILNQTHLTQVNSDSVDYDISGAITGYTISTSGVTNVEQSATDRLTITVNVVFKDNLNPKKSFTQSFSRFADFNANQSIDQVADQLIQKINDQLTDDIFNKAFSNW</sequence>
<organism evidence="2 3">
    <name type="scientific">Thermoflavifilum thermophilum</name>
    <dbReference type="NCBI Taxonomy" id="1393122"/>
    <lineage>
        <taxon>Bacteria</taxon>
        <taxon>Pseudomonadati</taxon>
        <taxon>Bacteroidota</taxon>
        <taxon>Chitinophagia</taxon>
        <taxon>Chitinophagales</taxon>
        <taxon>Chitinophagaceae</taxon>
        <taxon>Thermoflavifilum</taxon>
    </lineage>
</organism>
<protein>
    <submittedName>
        <fullName evidence="2">Lipopolysaccharide-assembly</fullName>
    </submittedName>
</protein>
<keyword evidence="1" id="KW-0732">Signal</keyword>
<dbReference type="InterPro" id="IPR007485">
    <property type="entry name" value="LPS_assembly_LptE"/>
</dbReference>
<dbReference type="AlphaFoldDB" id="A0A1I7MZZ7"/>
<gene>
    <name evidence="2" type="ORF">SAMN05660895_0230</name>
</gene>
<feature type="signal peptide" evidence="1">
    <location>
        <begin position="1"/>
        <end position="28"/>
    </location>
</feature>
<evidence type="ECO:0000313" key="2">
    <source>
        <dbReference type="EMBL" id="SFV27981.1"/>
    </source>
</evidence>
<proteinExistence type="predicted"/>
<dbReference type="STRING" id="1393122.SAMN05660895_0230"/>
<dbReference type="Pfam" id="PF04390">
    <property type="entry name" value="LptE"/>
    <property type="match status" value="1"/>
</dbReference>
<evidence type="ECO:0000256" key="1">
    <source>
        <dbReference type="SAM" id="SignalP"/>
    </source>
</evidence>